<dbReference type="Pfam" id="PF02544">
    <property type="entry name" value="Steroid_dh"/>
    <property type="match status" value="1"/>
</dbReference>
<comment type="similarity">
    <text evidence="2">Belongs to the steroid 5-alpha reductase family.</text>
</comment>
<evidence type="ECO:0000256" key="8">
    <source>
        <dbReference type="ARBA" id="ARBA00023136"/>
    </source>
</evidence>
<comment type="subcellular location">
    <subcellularLocation>
        <location evidence="1">Membrane</location>
        <topology evidence="1">Multi-pass membrane protein</topology>
    </subcellularLocation>
</comment>
<dbReference type="GO" id="GO:0102758">
    <property type="term" value="F:very-long-chain enoyl-CoA reductase activity"/>
    <property type="evidence" value="ECO:0000318"/>
    <property type="project" value="GO_Central"/>
</dbReference>
<protein>
    <submittedName>
        <fullName evidence="11">3-oxo-5-alpha-steroid 4-dehydrogenase family protein</fullName>
    </submittedName>
</protein>
<feature type="transmembrane region" description="Helical" evidence="9">
    <location>
        <begin position="138"/>
        <end position="160"/>
    </location>
</feature>
<keyword evidence="7" id="KW-0443">Lipid metabolism</keyword>
<reference evidence="11" key="2">
    <citation type="journal article" date="2007" name="Science">
        <title>Draft genome sequence of the sexually transmitted pathogen Trichomonas vaginalis.</title>
        <authorList>
            <person name="Carlton J.M."/>
            <person name="Hirt R.P."/>
            <person name="Silva J.C."/>
            <person name="Delcher A.L."/>
            <person name="Schatz M."/>
            <person name="Zhao Q."/>
            <person name="Wortman J.R."/>
            <person name="Bidwell S.L."/>
            <person name="Alsmark U.C.M."/>
            <person name="Besteiro S."/>
            <person name="Sicheritz-Ponten T."/>
            <person name="Noel C.J."/>
            <person name="Dacks J.B."/>
            <person name="Foster P.G."/>
            <person name="Simillion C."/>
            <person name="Van de Peer Y."/>
            <person name="Miranda-Saavedra D."/>
            <person name="Barton G.J."/>
            <person name="Westrop G.D."/>
            <person name="Mueller S."/>
            <person name="Dessi D."/>
            <person name="Fiori P.L."/>
            <person name="Ren Q."/>
            <person name="Paulsen I."/>
            <person name="Zhang H."/>
            <person name="Bastida-Corcuera F.D."/>
            <person name="Simoes-Barbosa A."/>
            <person name="Brown M.T."/>
            <person name="Hayes R.D."/>
            <person name="Mukherjee M."/>
            <person name="Okumura C.Y."/>
            <person name="Schneider R."/>
            <person name="Smith A.J."/>
            <person name="Vanacova S."/>
            <person name="Villalvazo M."/>
            <person name="Haas B.J."/>
            <person name="Pertea M."/>
            <person name="Feldblyum T.V."/>
            <person name="Utterback T.R."/>
            <person name="Shu C.L."/>
            <person name="Osoegawa K."/>
            <person name="de Jong P.J."/>
            <person name="Hrdy I."/>
            <person name="Horvathova L."/>
            <person name="Zubacova Z."/>
            <person name="Dolezal P."/>
            <person name="Malik S.B."/>
            <person name="Logsdon J.M. Jr."/>
            <person name="Henze K."/>
            <person name="Gupta A."/>
            <person name="Wang C.C."/>
            <person name="Dunne R.L."/>
            <person name="Upcroft J.A."/>
            <person name="Upcroft P."/>
            <person name="White O."/>
            <person name="Salzberg S.L."/>
            <person name="Tang P."/>
            <person name="Chiu C.-H."/>
            <person name="Lee Y.-S."/>
            <person name="Embley T.M."/>
            <person name="Coombs G.H."/>
            <person name="Mottram J.C."/>
            <person name="Tachezy J."/>
            <person name="Fraser-Liggett C.M."/>
            <person name="Johnson P.J."/>
        </authorList>
    </citation>
    <scope>NUCLEOTIDE SEQUENCE [LARGE SCALE GENOMIC DNA]</scope>
    <source>
        <strain evidence="11">G3</strain>
    </source>
</reference>
<dbReference type="InterPro" id="IPR001104">
    <property type="entry name" value="3-oxo-5_a-steroid_4-DH_C"/>
</dbReference>
<keyword evidence="3" id="KW-0444">Lipid biosynthesis</keyword>
<dbReference type="EMBL" id="DS113447">
    <property type="protein sequence ID" value="EAY05495.1"/>
    <property type="molecule type" value="Genomic_DNA"/>
</dbReference>
<keyword evidence="5 9" id="KW-1133">Transmembrane helix</keyword>
<name>A2EPB0_TRIV3</name>
<keyword evidence="4 9" id="KW-0812">Transmembrane</keyword>
<dbReference type="AlphaFoldDB" id="A2EPB0"/>
<keyword evidence="12" id="KW-1185">Reference proteome</keyword>
<dbReference type="KEGG" id="tva:4763361"/>
<feature type="transmembrane region" description="Helical" evidence="9">
    <location>
        <begin position="232"/>
        <end position="258"/>
    </location>
</feature>
<keyword evidence="6" id="KW-0560">Oxidoreductase</keyword>
<evidence type="ECO:0000259" key="10">
    <source>
        <dbReference type="Pfam" id="PF02544"/>
    </source>
</evidence>
<evidence type="ECO:0000256" key="1">
    <source>
        <dbReference type="ARBA" id="ARBA00004141"/>
    </source>
</evidence>
<evidence type="ECO:0000256" key="7">
    <source>
        <dbReference type="ARBA" id="ARBA00023098"/>
    </source>
</evidence>
<feature type="domain" description="3-oxo-5-alpha-steroid 4-dehydrogenase C-terminal" evidence="10">
    <location>
        <begin position="139"/>
        <end position="283"/>
    </location>
</feature>
<keyword evidence="8 9" id="KW-0472">Membrane</keyword>
<feature type="transmembrane region" description="Helical" evidence="9">
    <location>
        <begin position="81"/>
        <end position="101"/>
    </location>
</feature>
<dbReference type="GO" id="GO:0042761">
    <property type="term" value="P:very long-chain fatty acid biosynthetic process"/>
    <property type="evidence" value="ECO:0000318"/>
    <property type="project" value="GO_Central"/>
</dbReference>
<dbReference type="VEuPathDB" id="TrichDB:TVAGG3_0679490"/>
<dbReference type="GO" id="GO:0006665">
    <property type="term" value="P:sphingolipid metabolic process"/>
    <property type="evidence" value="ECO:0000318"/>
    <property type="project" value="GO_Central"/>
</dbReference>
<dbReference type="OrthoDB" id="540503at2759"/>
<dbReference type="RefSeq" id="XP_001317718.1">
    <property type="nucleotide sequence ID" value="XM_001317683.1"/>
</dbReference>
<proteinExistence type="inferred from homology"/>
<evidence type="ECO:0000256" key="4">
    <source>
        <dbReference type="ARBA" id="ARBA00022692"/>
    </source>
</evidence>
<dbReference type="STRING" id="5722.A2EPB0"/>
<dbReference type="FunCoup" id="A2EPB0">
    <property type="interactions" value="47"/>
</dbReference>
<dbReference type="GO" id="GO:0016020">
    <property type="term" value="C:membrane"/>
    <property type="evidence" value="ECO:0007669"/>
    <property type="project" value="UniProtKB-SubCell"/>
</dbReference>
<dbReference type="eggNOG" id="KOG1639">
    <property type="taxonomic scope" value="Eukaryota"/>
</dbReference>
<dbReference type="InParanoid" id="A2EPB0"/>
<evidence type="ECO:0000256" key="3">
    <source>
        <dbReference type="ARBA" id="ARBA00022516"/>
    </source>
</evidence>
<accession>A2EPB0</accession>
<evidence type="ECO:0000313" key="11">
    <source>
        <dbReference type="EMBL" id="EAY05495.1"/>
    </source>
</evidence>
<sequence length="284" mass="32772">MKCTLTYKAKSFVISIPEDGIGALLFDEASKQTKIAPKRTIIVYNKNGDEILINKDTKIKDIGVSTFIVKDAGLSLDWKTVFLLAYLGPFSIAIAFVLLLGDKLKWNCYFTIGFIMWELHYVKRAYEAISVHAYSQSLMPFIGVMKNVVYYWGFTLLITYNMYKRSQTIDKLELCQIIAIPLWFVSECLNFYCHYTLAHLRPKGSKERFLPKGFLFNRITSPNYTFEISGCIFFAVYTRLITAVIFATVGGSYMLMCAHQKRKSYIKRWPEAKNRGRITPFTFL</sequence>
<dbReference type="SMR" id="A2EPB0"/>
<organism evidence="11 12">
    <name type="scientific">Trichomonas vaginalis (strain ATCC PRA-98 / G3)</name>
    <dbReference type="NCBI Taxonomy" id="412133"/>
    <lineage>
        <taxon>Eukaryota</taxon>
        <taxon>Metamonada</taxon>
        <taxon>Parabasalia</taxon>
        <taxon>Trichomonadida</taxon>
        <taxon>Trichomonadidae</taxon>
        <taxon>Trichomonas</taxon>
    </lineage>
</organism>
<dbReference type="PANTHER" id="PTHR10556">
    <property type="entry name" value="3-OXO-5-ALPHA-STEROID 4-DEHYDROGENASE"/>
    <property type="match status" value="1"/>
</dbReference>
<dbReference type="InterPro" id="IPR039357">
    <property type="entry name" value="SRD5A/TECR"/>
</dbReference>
<reference evidence="11" key="1">
    <citation type="submission" date="2006-10" db="EMBL/GenBank/DDBJ databases">
        <authorList>
            <person name="Amadeo P."/>
            <person name="Zhao Q."/>
            <person name="Wortman J."/>
            <person name="Fraser-Liggett C."/>
            <person name="Carlton J."/>
        </authorList>
    </citation>
    <scope>NUCLEOTIDE SEQUENCE</scope>
    <source>
        <strain evidence="11">G3</strain>
    </source>
</reference>
<gene>
    <name evidence="11" type="ORF">TVAG_080870</name>
</gene>
<dbReference type="GO" id="GO:0005783">
    <property type="term" value="C:endoplasmic reticulum"/>
    <property type="evidence" value="ECO:0000318"/>
    <property type="project" value="GO_Central"/>
</dbReference>
<evidence type="ECO:0000256" key="6">
    <source>
        <dbReference type="ARBA" id="ARBA00023002"/>
    </source>
</evidence>
<evidence type="ECO:0000256" key="9">
    <source>
        <dbReference type="SAM" id="Phobius"/>
    </source>
</evidence>
<dbReference type="PROSITE" id="PS50244">
    <property type="entry name" value="S5A_REDUCTASE"/>
    <property type="match status" value="1"/>
</dbReference>
<dbReference type="Proteomes" id="UP000001542">
    <property type="component" value="Unassembled WGS sequence"/>
</dbReference>
<evidence type="ECO:0000256" key="2">
    <source>
        <dbReference type="ARBA" id="ARBA00007742"/>
    </source>
</evidence>
<evidence type="ECO:0000313" key="12">
    <source>
        <dbReference type="Proteomes" id="UP000001542"/>
    </source>
</evidence>
<dbReference type="VEuPathDB" id="TrichDB:TVAG_080870"/>
<evidence type="ECO:0000256" key="5">
    <source>
        <dbReference type="ARBA" id="ARBA00022989"/>
    </source>
</evidence>
<feature type="transmembrane region" description="Helical" evidence="9">
    <location>
        <begin position="172"/>
        <end position="192"/>
    </location>
</feature>
<dbReference type="PANTHER" id="PTHR10556:SF28">
    <property type="entry name" value="VERY-LONG-CHAIN ENOYL-COA REDUCTASE"/>
    <property type="match status" value="1"/>
</dbReference>